<accession>A0A9D5A914</accession>
<evidence type="ECO:0000313" key="1">
    <source>
        <dbReference type="EMBL" id="KAI5399336.1"/>
    </source>
</evidence>
<comment type="caution">
    <text evidence="1">The sequence shown here is derived from an EMBL/GenBank/DDBJ whole genome shotgun (WGS) entry which is preliminary data.</text>
</comment>
<dbReference type="InterPro" id="IPR001969">
    <property type="entry name" value="Aspartic_peptidase_AS"/>
</dbReference>
<dbReference type="Proteomes" id="UP001058974">
    <property type="component" value="Chromosome 6"/>
</dbReference>
<dbReference type="PANTHER" id="PTHR32108:SF9">
    <property type="entry name" value="REVERSE TRANSCRIPTASE RNASE H-LIKE DOMAIN-CONTAINING PROTEIN"/>
    <property type="match status" value="1"/>
</dbReference>
<gene>
    <name evidence="1" type="ORF">KIW84_064625</name>
</gene>
<dbReference type="GO" id="GO:0004190">
    <property type="term" value="F:aspartic-type endopeptidase activity"/>
    <property type="evidence" value="ECO:0007669"/>
    <property type="project" value="InterPro"/>
</dbReference>
<dbReference type="PROSITE" id="PS00141">
    <property type="entry name" value="ASP_PROTEASE"/>
    <property type="match status" value="1"/>
</dbReference>
<name>A0A9D5A914_PEA</name>
<organism evidence="1 2">
    <name type="scientific">Pisum sativum</name>
    <name type="common">Garden pea</name>
    <name type="synonym">Lathyrus oleraceus</name>
    <dbReference type="NCBI Taxonomy" id="3888"/>
    <lineage>
        <taxon>Eukaryota</taxon>
        <taxon>Viridiplantae</taxon>
        <taxon>Streptophyta</taxon>
        <taxon>Embryophyta</taxon>
        <taxon>Tracheophyta</taxon>
        <taxon>Spermatophyta</taxon>
        <taxon>Magnoliopsida</taxon>
        <taxon>eudicotyledons</taxon>
        <taxon>Gunneridae</taxon>
        <taxon>Pentapetalae</taxon>
        <taxon>rosids</taxon>
        <taxon>fabids</taxon>
        <taxon>Fabales</taxon>
        <taxon>Fabaceae</taxon>
        <taxon>Papilionoideae</taxon>
        <taxon>50 kb inversion clade</taxon>
        <taxon>NPAAA clade</taxon>
        <taxon>Hologalegina</taxon>
        <taxon>IRL clade</taxon>
        <taxon>Fabeae</taxon>
        <taxon>Lathyrus</taxon>
    </lineage>
</organism>
<keyword evidence="2" id="KW-1185">Reference proteome</keyword>
<proteinExistence type="predicted"/>
<dbReference type="Gramene" id="Psat06G0462500-T1">
    <property type="protein sequence ID" value="KAI5399336.1"/>
    <property type="gene ID" value="KIW84_064625"/>
</dbReference>
<dbReference type="AlphaFoldDB" id="A0A9D5A914"/>
<dbReference type="EMBL" id="JAMSHJ010000006">
    <property type="protein sequence ID" value="KAI5399336.1"/>
    <property type="molecule type" value="Genomic_DNA"/>
</dbReference>
<dbReference type="CDD" id="cd00303">
    <property type="entry name" value="retropepsin_like"/>
    <property type="match status" value="1"/>
</dbReference>
<reference evidence="1 2" key="1">
    <citation type="journal article" date="2022" name="Nat. Genet.">
        <title>Improved pea reference genome and pan-genome highlight genomic features and evolutionary characteristics.</title>
        <authorList>
            <person name="Yang T."/>
            <person name="Liu R."/>
            <person name="Luo Y."/>
            <person name="Hu S."/>
            <person name="Wang D."/>
            <person name="Wang C."/>
            <person name="Pandey M.K."/>
            <person name="Ge S."/>
            <person name="Xu Q."/>
            <person name="Li N."/>
            <person name="Li G."/>
            <person name="Huang Y."/>
            <person name="Saxena R.K."/>
            <person name="Ji Y."/>
            <person name="Li M."/>
            <person name="Yan X."/>
            <person name="He Y."/>
            <person name="Liu Y."/>
            <person name="Wang X."/>
            <person name="Xiang C."/>
            <person name="Varshney R.K."/>
            <person name="Ding H."/>
            <person name="Gao S."/>
            <person name="Zong X."/>
        </authorList>
    </citation>
    <scope>NUCLEOTIDE SEQUENCE [LARGE SCALE GENOMIC DNA]</scope>
    <source>
        <strain evidence="1 2">cv. Zhongwan 6</strain>
    </source>
</reference>
<evidence type="ECO:0000313" key="2">
    <source>
        <dbReference type="Proteomes" id="UP001058974"/>
    </source>
</evidence>
<sequence length="305" mass="34060">MSRMTRSGQIYTPDFNVTPQVPAKESTFIALAKEPEVVQSEDVVEFLKLIKRNDYKVVDQLHQTPSKIFILSLLLNSQAHSFSGEELPKDVQNHNYALNILVKCKDDALERVLVDTGSSLNVMPKRTLAKLSYQGPAMKPNALIVRDFDGEVTSTLHQKMKFVVDNQLIIISGEEDCMVSHLSSFRYIEADEGALETSFQALEIANATFMEMKDPIGKFCSSFVSLKSAKSSIEGGNPEAWVPAKDNNRSIHEVFLNTGFIHGDQVNAIEDNTEDEDVPCLVYQCETALDNLKVVEIPEIFPLSK</sequence>
<protein>
    <submittedName>
        <fullName evidence="1">Uncharacterized protein</fullName>
    </submittedName>
</protein>
<dbReference type="PANTHER" id="PTHR32108">
    <property type="entry name" value="DNA-DIRECTED RNA POLYMERASE SUBUNIT ALPHA"/>
    <property type="match status" value="1"/>
</dbReference>
<dbReference type="GO" id="GO:0006508">
    <property type="term" value="P:proteolysis"/>
    <property type="evidence" value="ECO:0007669"/>
    <property type="project" value="InterPro"/>
</dbReference>